<name>A0A2R3ZB79_9FLAO</name>
<dbReference type="GO" id="GO:0005829">
    <property type="term" value="C:cytosol"/>
    <property type="evidence" value="ECO:0007669"/>
    <property type="project" value="TreeGrafter"/>
</dbReference>
<evidence type="ECO:0000313" key="1">
    <source>
        <dbReference type="EMBL" id="AVR47501.1"/>
    </source>
</evidence>
<gene>
    <name evidence="1" type="ORF">C7S20_15535</name>
</gene>
<dbReference type="GO" id="GO:0006808">
    <property type="term" value="P:regulation of nitrogen utilization"/>
    <property type="evidence" value="ECO:0007669"/>
    <property type="project" value="InterPro"/>
</dbReference>
<dbReference type="InterPro" id="IPR015867">
    <property type="entry name" value="N-reg_PII/ATP_PRibTrfase_C"/>
</dbReference>
<dbReference type="RefSeq" id="WP_107014269.1">
    <property type="nucleotide sequence ID" value="NZ_CP028136.1"/>
</dbReference>
<evidence type="ECO:0000313" key="2">
    <source>
        <dbReference type="Proteomes" id="UP000241507"/>
    </source>
</evidence>
<dbReference type="AlphaFoldDB" id="A0A2R3ZB79"/>
<dbReference type="PANTHER" id="PTHR30115:SF11">
    <property type="entry name" value="NITROGEN REGULATORY PROTEIN P-II HOMOLOG"/>
    <property type="match status" value="1"/>
</dbReference>
<dbReference type="InterPro" id="IPR011322">
    <property type="entry name" value="N-reg_PII-like_a/b"/>
</dbReference>
<protein>
    <submittedName>
        <fullName evidence="1">P-II family nitrogen regulator</fullName>
    </submittedName>
</protein>
<dbReference type="InterPro" id="IPR002187">
    <property type="entry name" value="N-reg_PII"/>
</dbReference>
<dbReference type="Proteomes" id="UP000241507">
    <property type="component" value="Chromosome"/>
</dbReference>
<dbReference type="OrthoDB" id="9802729at2"/>
<reference evidence="2" key="1">
    <citation type="submission" date="2018-03" db="EMBL/GenBank/DDBJ databases">
        <title>Gramella fulva sp. nov., isolated from a dry surface of tidal flat.</title>
        <authorList>
            <person name="Hwang S.H."/>
            <person name="Hwang W.M."/>
            <person name="Kang K."/>
            <person name="Ahn T.-Y."/>
        </authorList>
    </citation>
    <scope>NUCLEOTIDE SEQUENCE [LARGE SCALE GENOMIC DNA]</scope>
    <source>
        <strain evidence="2">SH35</strain>
    </source>
</reference>
<dbReference type="PROSITE" id="PS51343">
    <property type="entry name" value="PII_GLNB_DOM"/>
    <property type="match status" value="1"/>
</dbReference>
<organism evidence="1 2">
    <name type="scientific">Christiangramia fulva</name>
    <dbReference type="NCBI Taxonomy" id="2126553"/>
    <lineage>
        <taxon>Bacteria</taxon>
        <taxon>Pseudomonadati</taxon>
        <taxon>Bacteroidota</taxon>
        <taxon>Flavobacteriia</taxon>
        <taxon>Flavobacteriales</taxon>
        <taxon>Flavobacteriaceae</taxon>
        <taxon>Christiangramia</taxon>
    </lineage>
</organism>
<dbReference type="KEGG" id="grs:C7S20_15535"/>
<dbReference type="SMART" id="SM00938">
    <property type="entry name" value="P-II"/>
    <property type="match status" value="1"/>
</dbReference>
<dbReference type="PANTHER" id="PTHR30115">
    <property type="entry name" value="NITROGEN REGULATORY PROTEIN P-II"/>
    <property type="match status" value="1"/>
</dbReference>
<dbReference type="GO" id="GO:0030234">
    <property type="term" value="F:enzyme regulator activity"/>
    <property type="evidence" value="ECO:0007669"/>
    <property type="project" value="InterPro"/>
</dbReference>
<dbReference type="PRINTS" id="PR00340">
    <property type="entry name" value="PIIGLNB"/>
</dbReference>
<dbReference type="Pfam" id="PF00543">
    <property type="entry name" value="P-II"/>
    <property type="match status" value="1"/>
</dbReference>
<keyword evidence="2" id="KW-1185">Reference proteome</keyword>
<dbReference type="EMBL" id="CP028136">
    <property type="protein sequence ID" value="AVR47501.1"/>
    <property type="molecule type" value="Genomic_DNA"/>
</dbReference>
<dbReference type="Gene3D" id="3.30.70.120">
    <property type="match status" value="1"/>
</dbReference>
<dbReference type="GO" id="GO:0005524">
    <property type="term" value="F:ATP binding"/>
    <property type="evidence" value="ECO:0007669"/>
    <property type="project" value="TreeGrafter"/>
</dbReference>
<accession>A0A2R3ZB79</accession>
<proteinExistence type="predicted"/>
<dbReference type="SUPFAM" id="SSF54913">
    <property type="entry name" value="GlnB-like"/>
    <property type="match status" value="1"/>
</dbReference>
<sequence length="112" mass="12182">MKEIKAFIKPKRVQKVIEALGNSGFKSMTLSQGEGTGKFKTKGASPSLDFHVTDSPVVKLELVCQNEEAESAIEIILENGKTPTPGDGIIYISSVEDAFQIKTGESLKKLRQ</sequence>